<dbReference type="Pfam" id="PF06094">
    <property type="entry name" value="GGACT"/>
    <property type="match status" value="1"/>
</dbReference>
<keyword evidence="2" id="KW-0808">Transferase</keyword>
<dbReference type="InterPro" id="IPR013024">
    <property type="entry name" value="GGCT-like"/>
</dbReference>
<dbReference type="AlphaFoldDB" id="A0A4S9SML9"/>
<feature type="region of interest" description="Disordered" evidence="4">
    <location>
        <begin position="1"/>
        <end position="36"/>
    </location>
</feature>
<comment type="similarity">
    <text evidence="1">Belongs to the gamma-glutamylcyclotransferase family.</text>
</comment>
<dbReference type="PANTHER" id="PTHR31544:SF4">
    <property type="entry name" value="GAMMA-GLUTAMYLCYCLOTRANSFERASE-RELATED"/>
    <property type="match status" value="1"/>
</dbReference>
<evidence type="ECO:0000256" key="2">
    <source>
        <dbReference type="ARBA" id="ARBA00022679"/>
    </source>
</evidence>
<dbReference type="CDD" id="cd06661">
    <property type="entry name" value="GGCT_like"/>
    <property type="match status" value="1"/>
</dbReference>
<feature type="domain" description="Gamma-glutamylcyclotransferase AIG2-like" evidence="5">
    <location>
        <begin position="42"/>
        <end position="155"/>
    </location>
</feature>
<evidence type="ECO:0000259" key="5">
    <source>
        <dbReference type="Pfam" id="PF06094"/>
    </source>
</evidence>
<evidence type="ECO:0000256" key="3">
    <source>
        <dbReference type="ARBA" id="ARBA00030602"/>
    </source>
</evidence>
<dbReference type="InterPro" id="IPR009288">
    <property type="entry name" value="AIG2-like_dom"/>
</dbReference>
<sequence length="175" mass="19730">MNHGNNDHGRMHSNHISYDSKDSPSISTNNPGSTSSSQSNIYFVYGSLMDPSTLQSVLQTTFPPILHPATLTGYHIKMWGSYPALLPSSPSSSVNGMGFEINAFEHAKQIQQRLEEYEGPNYKLRECIVEVRGRGDEEGKMVKARVFEWIGGEEELKEGVFDLKDYQMRKLEGKR</sequence>
<dbReference type="SUPFAM" id="SSF110857">
    <property type="entry name" value="Gamma-glutamyl cyclotransferase-like"/>
    <property type="match status" value="1"/>
</dbReference>
<dbReference type="EMBL" id="QZBM01000654">
    <property type="protein sequence ID" value="THZ11933.1"/>
    <property type="molecule type" value="Genomic_DNA"/>
</dbReference>
<feature type="compositionally biased region" description="Basic and acidic residues" evidence="4">
    <location>
        <begin position="1"/>
        <end position="10"/>
    </location>
</feature>
<dbReference type="GO" id="GO:0016740">
    <property type="term" value="F:transferase activity"/>
    <property type="evidence" value="ECO:0007669"/>
    <property type="project" value="UniProtKB-KW"/>
</dbReference>
<name>A0A4S9SML9_AURPU</name>
<proteinExistence type="inferred from homology"/>
<evidence type="ECO:0000313" key="7">
    <source>
        <dbReference type="Proteomes" id="UP000308005"/>
    </source>
</evidence>
<dbReference type="Proteomes" id="UP000308005">
    <property type="component" value="Unassembled WGS sequence"/>
</dbReference>
<protein>
    <recommendedName>
        <fullName evidence="3">Putative gamma-glutamylcyclotransferase</fullName>
    </recommendedName>
</protein>
<dbReference type="InterPro" id="IPR045038">
    <property type="entry name" value="AIG2-like"/>
</dbReference>
<gene>
    <name evidence="6" type="ORF">D6C91_08880</name>
</gene>
<dbReference type="Gene3D" id="3.10.490.10">
    <property type="entry name" value="Gamma-glutamyl cyclotransferase-like"/>
    <property type="match status" value="1"/>
</dbReference>
<comment type="caution">
    <text evidence="6">The sequence shown here is derived from an EMBL/GenBank/DDBJ whole genome shotgun (WGS) entry which is preliminary data.</text>
</comment>
<dbReference type="PANTHER" id="PTHR31544">
    <property type="entry name" value="AIG2-LIKE PROTEIN D"/>
    <property type="match status" value="1"/>
</dbReference>
<evidence type="ECO:0000256" key="1">
    <source>
        <dbReference type="ARBA" id="ARBA00008861"/>
    </source>
</evidence>
<accession>A0A4S9SML9</accession>
<organism evidence="6 7">
    <name type="scientific">Aureobasidium pullulans</name>
    <name type="common">Black yeast</name>
    <name type="synonym">Pullularia pullulans</name>
    <dbReference type="NCBI Taxonomy" id="5580"/>
    <lineage>
        <taxon>Eukaryota</taxon>
        <taxon>Fungi</taxon>
        <taxon>Dikarya</taxon>
        <taxon>Ascomycota</taxon>
        <taxon>Pezizomycotina</taxon>
        <taxon>Dothideomycetes</taxon>
        <taxon>Dothideomycetidae</taxon>
        <taxon>Dothideales</taxon>
        <taxon>Saccotheciaceae</taxon>
        <taxon>Aureobasidium</taxon>
    </lineage>
</organism>
<evidence type="ECO:0000313" key="6">
    <source>
        <dbReference type="EMBL" id="THZ11933.1"/>
    </source>
</evidence>
<feature type="compositionally biased region" description="Polar residues" evidence="4">
    <location>
        <begin position="23"/>
        <end position="36"/>
    </location>
</feature>
<dbReference type="InterPro" id="IPR036568">
    <property type="entry name" value="GGCT-like_sf"/>
</dbReference>
<reference evidence="6 7" key="1">
    <citation type="submission" date="2018-10" db="EMBL/GenBank/DDBJ databases">
        <title>Fifty Aureobasidium pullulans genomes reveal a recombining polyextremotolerant generalist.</title>
        <authorList>
            <person name="Gostincar C."/>
            <person name="Turk M."/>
            <person name="Zajc J."/>
            <person name="Gunde-Cimerman N."/>
        </authorList>
    </citation>
    <scope>NUCLEOTIDE SEQUENCE [LARGE SCALE GENOMIC DNA]</scope>
    <source>
        <strain evidence="6 7">EXF-3863</strain>
    </source>
</reference>
<evidence type="ECO:0000256" key="4">
    <source>
        <dbReference type="SAM" id="MobiDB-lite"/>
    </source>
</evidence>